<evidence type="ECO:0000256" key="1">
    <source>
        <dbReference type="ARBA" id="ARBA00006484"/>
    </source>
</evidence>
<dbReference type="Pfam" id="PF00106">
    <property type="entry name" value="adh_short"/>
    <property type="match status" value="1"/>
</dbReference>
<keyword evidence="5" id="KW-1185">Reference proteome</keyword>
<dbReference type="CDD" id="cd05374">
    <property type="entry name" value="17beta-HSD-like_SDR_c"/>
    <property type="match status" value="1"/>
</dbReference>
<dbReference type="InterPro" id="IPR036291">
    <property type="entry name" value="NAD(P)-bd_dom_sf"/>
</dbReference>
<dbReference type="SUPFAM" id="SSF51735">
    <property type="entry name" value="NAD(P)-binding Rossmann-fold domains"/>
    <property type="match status" value="1"/>
</dbReference>
<gene>
    <name evidence="4" type="ORF">HUE56_06485</name>
</gene>
<evidence type="ECO:0000256" key="2">
    <source>
        <dbReference type="ARBA" id="ARBA00023002"/>
    </source>
</evidence>
<accession>A0A6N1AF76</accession>
<dbReference type="EMBL" id="CP054617">
    <property type="protein sequence ID" value="QKS50160.1"/>
    <property type="molecule type" value="Genomic_DNA"/>
</dbReference>
<dbReference type="InterPro" id="IPR020904">
    <property type="entry name" value="Sc_DH/Rdtase_CS"/>
</dbReference>
<dbReference type="RefSeq" id="WP_149198949.1">
    <property type="nucleotide sequence ID" value="NZ_BSOV01000025.1"/>
</dbReference>
<dbReference type="PRINTS" id="PR00080">
    <property type="entry name" value="SDRFAMILY"/>
</dbReference>
<dbReference type="GO" id="GO:0016491">
    <property type="term" value="F:oxidoreductase activity"/>
    <property type="evidence" value="ECO:0007669"/>
    <property type="project" value="UniProtKB-KW"/>
</dbReference>
<dbReference type="InterPro" id="IPR002347">
    <property type="entry name" value="SDR_fam"/>
</dbReference>
<dbReference type="OrthoDB" id="8477999at2"/>
<dbReference type="PANTHER" id="PTHR43976:SF16">
    <property type="entry name" value="SHORT-CHAIN DEHYDROGENASE_REDUCTASE FAMILY PROTEIN"/>
    <property type="match status" value="1"/>
</dbReference>
<keyword evidence="2" id="KW-0560">Oxidoreductase</keyword>
<sequence>MKTILITGCSSGFGLETARYFLDRDWTVIATMRTPREDLQPRSERLRIVSLDVMDADSIRRAVNEAGPIDVLVNNAGIGLLGALEGVPMETAREVFETNTFGTMAMTQAVLPQFRERRSGVIINVTSSVTLKPLHLLSVYTASKAAVNAFTESLALELEPFGVRAHLVLPGRAPETSFGESARSRIHIPEPYAPMAQSVFAAWQQSTTVTRALDVAEAVWRVANDPSCPMRLAAGADAVALTSAA</sequence>
<evidence type="ECO:0000256" key="3">
    <source>
        <dbReference type="RuleBase" id="RU000363"/>
    </source>
</evidence>
<keyword evidence="4" id="KW-0614">Plasmid</keyword>
<dbReference type="PRINTS" id="PR00081">
    <property type="entry name" value="GDHRDH"/>
</dbReference>
<dbReference type="Gene3D" id="3.40.50.720">
    <property type="entry name" value="NAD(P)-binding Rossmann-like Domain"/>
    <property type="match status" value="1"/>
</dbReference>
<name>A0A6N1AF76_9PROT</name>
<dbReference type="Proteomes" id="UP000509702">
    <property type="component" value="Plasmid unnamed3"/>
</dbReference>
<dbReference type="PROSITE" id="PS00061">
    <property type="entry name" value="ADH_SHORT"/>
    <property type="match status" value="1"/>
</dbReference>
<reference evidence="4 5" key="1">
    <citation type="submission" date="2020-06" db="EMBL/GenBank/DDBJ databases">
        <title>Complete genome of Azosprillum oryzae KACC14407.</title>
        <authorList>
            <person name="Kim M."/>
            <person name="Park Y.-J."/>
            <person name="Shin J.-H."/>
        </authorList>
    </citation>
    <scope>NUCLEOTIDE SEQUENCE [LARGE SCALE GENOMIC DNA]</scope>
    <source>
        <strain evidence="4 5">KACC 14407</strain>
        <plasmid evidence="4 5">unnamed3</plasmid>
    </source>
</reference>
<geneLocation type="plasmid" evidence="4 5">
    <name>unnamed3</name>
</geneLocation>
<dbReference type="InterPro" id="IPR051911">
    <property type="entry name" value="SDR_oxidoreductase"/>
</dbReference>
<evidence type="ECO:0000313" key="5">
    <source>
        <dbReference type="Proteomes" id="UP000509702"/>
    </source>
</evidence>
<dbReference type="AlphaFoldDB" id="A0A6N1AF76"/>
<evidence type="ECO:0000313" key="4">
    <source>
        <dbReference type="EMBL" id="QKS50160.1"/>
    </source>
</evidence>
<protein>
    <submittedName>
        <fullName evidence="4">SDR family oxidoreductase</fullName>
    </submittedName>
</protein>
<proteinExistence type="inferred from homology"/>
<comment type="similarity">
    <text evidence="1 3">Belongs to the short-chain dehydrogenases/reductases (SDR) family.</text>
</comment>
<dbReference type="PANTHER" id="PTHR43976">
    <property type="entry name" value="SHORT CHAIN DEHYDROGENASE"/>
    <property type="match status" value="1"/>
</dbReference>
<dbReference type="KEGG" id="aoz:HUE56_06485"/>
<organism evidence="4 5">
    <name type="scientific">Azospirillum oryzae</name>
    <dbReference type="NCBI Taxonomy" id="286727"/>
    <lineage>
        <taxon>Bacteria</taxon>
        <taxon>Pseudomonadati</taxon>
        <taxon>Pseudomonadota</taxon>
        <taxon>Alphaproteobacteria</taxon>
        <taxon>Rhodospirillales</taxon>
        <taxon>Azospirillaceae</taxon>
        <taxon>Azospirillum</taxon>
    </lineage>
</organism>